<dbReference type="InterPro" id="IPR009057">
    <property type="entry name" value="Homeodomain-like_sf"/>
</dbReference>
<dbReference type="InterPro" id="IPR001647">
    <property type="entry name" value="HTH_TetR"/>
</dbReference>
<keyword evidence="2 4" id="KW-0238">DNA-binding</keyword>
<name>A0ABV7NED7_9SPHN</name>
<evidence type="ECO:0000256" key="1">
    <source>
        <dbReference type="ARBA" id="ARBA00023015"/>
    </source>
</evidence>
<reference evidence="7" key="1">
    <citation type="journal article" date="2019" name="Int. J. Syst. Evol. Microbiol.">
        <title>The Global Catalogue of Microorganisms (GCM) 10K type strain sequencing project: providing services to taxonomists for standard genome sequencing and annotation.</title>
        <authorList>
            <consortium name="The Broad Institute Genomics Platform"/>
            <consortium name="The Broad Institute Genome Sequencing Center for Infectious Disease"/>
            <person name="Wu L."/>
            <person name="Ma J."/>
        </authorList>
    </citation>
    <scope>NUCLEOTIDE SEQUENCE [LARGE SCALE GENOMIC DNA]</scope>
    <source>
        <strain evidence="7">CCM 7491</strain>
    </source>
</reference>
<keyword evidence="7" id="KW-1185">Reference proteome</keyword>
<feature type="domain" description="HTH tetR-type" evidence="5">
    <location>
        <begin position="9"/>
        <end position="69"/>
    </location>
</feature>
<feature type="DNA-binding region" description="H-T-H motif" evidence="4">
    <location>
        <begin position="32"/>
        <end position="51"/>
    </location>
</feature>
<evidence type="ECO:0000259" key="5">
    <source>
        <dbReference type="PROSITE" id="PS50977"/>
    </source>
</evidence>
<organism evidence="6 7">
    <name type="scientific">Sphingobium rhizovicinum</name>
    <dbReference type="NCBI Taxonomy" id="432308"/>
    <lineage>
        <taxon>Bacteria</taxon>
        <taxon>Pseudomonadati</taxon>
        <taxon>Pseudomonadota</taxon>
        <taxon>Alphaproteobacteria</taxon>
        <taxon>Sphingomonadales</taxon>
        <taxon>Sphingomonadaceae</taxon>
        <taxon>Sphingobium</taxon>
    </lineage>
</organism>
<sequence>MKVSREQAARNRETVVDVASRLFRAHGVDGVGVGEVMRESGLTHGGFYNQFESKEALAAEACAAALAKSAVRWRALAEGAGEEGAASAIADSYLSARNRDAPETGCALIALSPDAARRGGELAGAFRQGFEELAAIMEQSAPDLDRPATLARMAQMVGAMALARAVADPDLSNEIMVSVRKAVGLPE</sequence>
<dbReference type="PRINTS" id="PR00455">
    <property type="entry name" value="HTHTETR"/>
</dbReference>
<protein>
    <submittedName>
        <fullName evidence="6">TetR family transcriptional regulator</fullName>
    </submittedName>
</protein>
<evidence type="ECO:0000256" key="3">
    <source>
        <dbReference type="ARBA" id="ARBA00023163"/>
    </source>
</evidence>
<comment type="caution">
    <text evidence="6">The sequence shown here is derived from an EMBL/GenBank/DDBJ whole genome shotgun (WGS) entry which is preliminary data.</text>
</comment>
<dbReference type="Pfam" id="PF00440">
    <property type="entry name" value="TetR_N"/>
    <property type="match status" value="1"/>
</dbReference>
<proteinExistence type="predicted"/>
<gene>
    <name evidence="6" type="ORF">ACFOKF_09225</name>
</gene>
<dbReference type="Gene3D" id="1.10.357.10">
    <property type="entry name" value="Tetracycline Repressor, domain 2"/>
    <property type="match status" value="1"/>
</dbReference>
<dbReference type="InterPro" id="IPR036271">
    <property type="entry name" value="Tet_transcr_reg_TetR-rel_C_sf"/>
</dbReference>
<evidence type="ECO:0000313" key="7">
    <source>
        <dbReference type="Proteomes" id="UP001595681"/>
    </source>
</evidence>
<evidence type="ECO:0000313" key="6">
    <source>
        <dbReference type="EMBL" id="MFC3441370.1"/>
    </source>
</evidence>
<evidence type="ECO:0000256" key="2">
    <source>
        <dbReference type="ARBA" id="ARBA00023125"/>
    </source>
</evidence>
<dbReference type="PROSITE" id="PS50977">
    <property type="entry name" value="HTH_TETR_2"/>
    <property type="match status" value="1"/>
</dbReference>
<dbReference type="Gene3D" id="1.10.10.60">
    <property type="entry name" value="Homeodomain-like"/>
    <property type="match status" value="1"/>
</dbReference>
<keyword evidence="1" id="KW-0805">Transcription regulation</keyword>
<dbReference type="SUPFAM" id="SSF48498">
    <property type="entry name" value="Tetracyclin repressor-like, C-terminal domain"/>
    <property type="match status" value="1"/>
</dbReference>
<dbReference type="RefSeq" id="WP_380795252.1">
    <property type="nucleotide sequence ID" value="NZ_JBHRVU010000004.1"/>
</dbReference>
<dbReference type="EMBL" id="JBHRVU010000004">
    <property type="protein sequence ID" value="MFC3441370.1"/>
    <property type="molecule type" value="Genomic_DNA"/>
</dbReference>
<evidence type="ECO:0000256" key="4">
    <source>
        <dbReference type="PROSITE-ProRule" id="PRU00335"/>
    </source>
</evidence>
<dbReference type="PANTHER" id="PTHR47506">
    <property type="entry name" value="TRANSCRIPTIONAL REGULATORY PROTEIN"/>
    <property type="match status" value="1"/>
</dbReference>
<keyword evidence="3" id="KW-0804">Transcription</keyword>
<dbReference type="PANTHER" id="PTHR47506:SF7">
    <property type="entry name" value="TRANSCRIPTIONAL REGULATORY PROTEIN"/>
    <property type="match status" value="1"/>
</dbReference>
<accession>A0ABV7NED7</accession>
<dbReference type="Proteomes" id="UP001595681">
    <property type="component" value="Unassembled WGS sequence"/>
</dbReference>
<dbReference type="SUPFAM" id="SSF46689">
    <property type="entry name" value="Homeodomain-like"/>
    <property type="match status" value="1"/>
</dbReference>